<dbReference type="Proteomes" id="UP000002051">
    <property type="component" value="Chromosome 8"/>
</dbReference>
<gene>
    <name evidence="1" type="ordered locus">MTR_8g088460</name>
</gene>
<dbReference type="PANTHER" id="PTHR35104">
    <property type="entry name" value="OS03G0807000 PROTEIN"/>
    <property type="match status" value="1"/>
</dbReference>
<reference evidence="1 3" key="1">
    <citation type="journal article" date="2011" name="Nature">
        <title>The Medicago genome provides insight into the evolution of rhizobial symbioses.</title>
        <authorList>
            <person name="Young N.D."/>
            <person name="Debelle F."/>
            <person name="Oldroyd G.E."/>
            <person name="Geurts R."/>
            <person name="Cannon S.B."/>
            <person name="Udvardi M.K."/>
            <person name="Benedito V.A."/>
            <person name="Mayer K.F."/>
            <person name="Gouzy J."/>
            <person name="Schoof H."/>
            <person name="Van de Peer Y."/>
            <person name="Proost S."/>
            <person name="Cook D.R."/>
            <person name="Meyers B.C."/>
            <person name="Spannagl M."/>
            <person name="Cheung F."/>
            <person name="De Mita S."/>
            <person name="Krishnakumar V."/>
            <person name="Gundlach H."/>
            <person name="Zhou S."/>
            <person name="Mudge J."/>
            <person name="Bharti A.K."/>
            <person name="Murray J.D."/>
            <person name="Naoumkina M.A."/>
            <person name="Rosen B."/>
            <person name="Silverstein K.A."/>
            <person name="Tang H."/>
            <person name="Rombauts S."/>
            <person name="Zhao P.X."/>
            <person name="Zhou P."/>
            <person name="Barbe V."/>
            <person name="Bardou P."/>
            <person name="Bechner M."/>
            <person name="Bellec A."/>
            <person name="Berger A."/>
            <person name="Berges H."/>
            <person name="Bidwell S."/>
            <person name="Bisseling T."/>
            <person name="Choisne N."/>
            <person name="Couloux A."/>
            <person name="Denny R."/>
            <person name="Deshpande S."/>
            <person name="Dai X."/>
            <person name="Doyle J.J."/>
            <person name="Dudez A.M."/>
            <person name="Farmer A.D."/>
            <person name="Fouteau S."/>
            <person name="Franken C."/>
            <person name="Gibelin C."/>
            <person name="Gish J."/>
            <person name="Goldstein S."/>
            <person name="Gonzalez A.J."/>
            <person name="Green P.J."/>
            <person name="Hallab A."/>
            <person name="Hartog M."/>
            <person name="Hua A."/>
            <person name="Humphray S.J."/>
            <person name="Jeong D.H."/>
            <person name="Jing Y."/>
            <person name="Jocker A."/>
            <person name="Kenton S.M."/>
            <person name="Kim D.J."/>
            <person name="Klee K."/>
            <person name="Lai H."/>
            <person name="Lang C."/>
            <person name="Lin S."/>
            <person name="Macmil S.L."/>
            <person name="Magdelenat G."/>
            <person name="Matthews L."/>
            <person name="McCorrison J."/>
            <person name="Monaghan E.L."/>
            <person name="Mun J.H."/>
            <person name="Najar F.Z."/>
            <person name="Nicholson C."/>
            <person name="Noirot C."/>
            <person name="O'Bleness M."/>
            <person name="Paule C.R."/>
            <person name="Poulain J."/>
            <person name="Prion F."/>
            <person name="Qin B."/>
            <person name="Qu C."/>
            <person name="Retzel E.F."/>
            <person name="Riddle C."/>
            <person name="Sallet E."/>
            <person name="Samain S."/>
            <person name="Samson N."/>
            <person name="Sanders I."/>
            <person name="Saurat O."/>
            <person name="Scarpelli C."/>
            <person name="Schiex T."/>
            <person name="Segurens B."/>
            <person name="Severin A.J."/>
            <person name="Sherrier D.J."/>
            <person name="Shi R."/>
            <person name="Sims S."/>
            <person name="Singer S.R."/>
            <person name="Sinharoy S."/>
            <person name="Sterck L."/>
            <person name="Viollet A."/>
            <person name="Wang B.B."/>
            <person name="Wang K."/>
            <person name="Wang M."/>
            <person name="Wang X."/>
            <person name="Warfsmann J."/>
            <person name="Weissenbach J."/>
            <person name="White D.D."/>
            <person name="White J.D."/>
            <person name="Wiley G.B."/>
            <person name="Wincker P."/>
            <person name="Xing Y."/>
            <person name="Yang L."/>
            <person name="Yao Z."/>
            <person name="Ying F."/>
            <person name="Zhai J."/>
            <person name="Zhou L."/>
            <person name="Zuber A."/>
            <person name="Denarie J."/>
            <person name="Dixon R.A."/>
            <person name="May G.D."/>
            <person name="Schwartz D.C."/>
            <person name="Rogers J."/>
            <person name="Quetier F."/>
            <person name="Town C.D."/>
            <person name="Roe B.A."/>
        </authorList>
    </citation>
    <scope>NUCLEOTIDE SEQUENCE [LARGE SCALE GENOMIC DNA]</scope>
    <source>
        <strain evidence="1">A17</strain>
        <strain evidence="2 3">cv. Jemalong A17</strain>
    </source>
</reference>
<protein>
    <submittedName>
        <fullName evidence="1">Transmembrane protein, putative</fullName>
    </submittedName>
</protein>
<evidence type="ECO:0000313" key="1">
    <source>
        <dbReference type="EMBL" id="AET04407.2"/>
    </source>
</evidence>
<evidence type="ECO:0000313" key="3">
    <source>
        <dbReference type="Proteomes" id="UP000002051"/>
    </source>
</evidence>
<dbReference type="EnsemblPlants" id="AET04407">
    <property type="protein sequence ID" value="AET04407"/>
    <property type="gene ID" value="MTR_8g088460"/>
</dbReference>
<reference evidence="2" key="3">
    <citation type="submission" date="2015-04" db="UniProtKB">
        <authorList>
            <consortium name="EnsemblPlants"/>
        </authorList>
    </citation>
    <scope>IDENTIFICATION</scope>
    <source>
        <strain evidence="2">cv. Jemalong A17</strain>
    </source>
</reference>
<name>G7L8R7_MEDTR</name>
<dbReference type="PANTHER" id="PTHR35104:SF6">
    <property type="entry name" value="PROTEIN, PUTATIVE-RELATED"/>
    <property type="match status" value="1"/>
</dbReference>
<dbReference type="HOGENOM" id="CLU_148943_1_0_1"/>
<organism evidence="1 3">
    <name type="scientific">Medicago truncatula</name>
    <name type="common">Barrel medic</name>
    <name type="synonym">Medicago tribuloides</name>
    <dbReference type="NCBI Taxonomy" id="3880"/>
    <lineage>
        <taxon>Eukaryota</taxon>
        <taxon>Viridiplantae</taxon>
        <taxon>Streptophyta</taxon>
        <taxon>Embryophyta</taxon>
        <taxon>Tracheophyta</taxon>
        <taxon>Spermatophyta</taxon>
        <taxon>Magnoliopsida</taxon>
        <taxon>eudicotyledons</taxon>
        <taxon>Gunneridae</taxon>
        <taxon>Pentapetalae</taxon>
        <taxon>rosids</taxon>
        <taxon>fabids</taxon>
        <taxon>Fabales</taxon>
        <taxon>Fabaceae</taxon>
        <taxon>Papilionoideae</taxon>
        <taxon>50 kb inversion clade</taxon>
        <taxon>NPAAA clade</taxon>
        <taxon>Hologalegina</taxon>
        <taxon>IRL clade</taxon>
        <taxon>Trifolieae</taxon>
        <taxon>Medicago</taxon>
    </lineage>
</organism>
<dbReference type="PaxDb" id="3880-AET04407"/>
<accession>A0A0C3Y564</accession>
<keyword evidence="1" id="KW-0812">Transmembrane</keyword>
<dbReference type="EMBL" id="CM001224">
    <property type="protein sequence ID" value="AET04407.2"/>
    <property type="molecule type" value="Genomic_DNA"/>
</dbReference>
<proteinExistence type="predicted"/>
<reference evidence="1 3" key="2">
    <citation type="journal article" date="2014" name="BMC Genomics">
        <title>An improved genome release (version Mt4.0) for the model legume Medicago truncatula.</title>
        <authorList>
            <person name="Tang H."/>
            <person name="Krishnakumar V."/>
            <person name="Bidwell S."/>
            <person name="Rosen B."/>
            <person name="Chan A."/>
            <person name="Zhou S."/>
            <person name="Gentzbittel L."/>
            <person name="Childs K.L."/>
            <person name="Yandell M."/>
            <person name="Gundlach H."/>
            <person name="Mayer K.F."/>
            <person name="Schwartz D.C."/>
            <person name="Town C.D."/>
        </authorList>
    </citation>
    <scope>GENOME REANNOTATION</scope>
    <source>
        <strain evidence="2 3">cv. Jemalong A17</strain>
    </source>
</reference>
<keyword evidence="3" id="KW-1185">Reference proteome</keyword>
<sequence>MVLNTQVVVRVARVSAQTWQWLSCIHDPINSDQLLDLLFCFPLHQLGRLTLCLCSFFCLPQPYSFYSSYLLSDSQFDSDSDSDDASGSSTSTLHLEHDYYYHSHSDCAMPTFSLIFSLVTVGNSALILIPS</sequence>
<keyword evidence="1" id="KW-0472">Membrane</keyword>
<accession>G7L8R7</accession>
<dbReference type="AlphaFoldDB" id="G7L8R7"/>
<dbReference type="eggNOG" id="ENOG502S8RB">
    <property type="taxonomic scope" value="Eukaryota"/>
</dbReference>
<dbReference type="ExpressionAtlas" id="G7L8R7">
    <property type="expression patterns" value="differential"/>
</dbReference>
<evidence type="ECO:0000313" key="2">
    <source>
        <dbReference type="EnsemblPlants" id="AET04407"/>
    </source>
</evidence>